<reference evidence="4 5" key="1">
    <citation type="journal article" date="2018" name="PLoS Genet.">
        <title>Repeat elements organise 3D genome structure and mediate transcription in the filamentous fungus Epichloe festucae.</title>
        <authorList>
            <person name="Winter D.J."/>
            <person name="Ganley A.R.D."/>
            <person name="Young C.A."/>
            <person name="Liachko I."/>
            <person name="Schardl C.L."/>
            <person name="Dupont P.Y."/>
            <person name="Berry D."/>
            <person name="Ram A."/>
            <person name="Scott B."/>
            <person name="Cox M.P."/>
        </authorList>
    </citation>
    <scope>NUCLEOTIDE SEQUENCE [LARGE SCALE GENOMIC DNA]</scope>
    <source>
        <strain evidence="4 5">Fl1</strain>
    </source>
</reference>
<feature type="region of interest" description="Disordered" evidence="1">
    <location>
        <begin position="297"/>
        <end position="440"/>
    </location>
</feature>
<keyword evidence="5" id="KW-1185">Reference proteome</keyword>
<feature type="region of interest" description="Disordered" evidence="1">
    <location>
        <begin position="34"/>
        <end position="53"/>
    </location>
</feature>
<feature type="transmembrane region" description="Helical" evidence="2">
    <location>
        <begin position="263"/>
        <end position="290"/>
    </location>
</feature>
<sequence>MKTASVLIAAVAVISAQVEGRNLVVNQPRATGTAALPDDGVSPKPTSPPGLHHLPPGGMFRRAPPSMALLTAMIAPDNTCGWISASVAVPYTCGGGGTCGLVLAQKTFSGVVMCFNDVAYNFRFACIDYNSYFSSSVCDHLCAENTQVMKCTESAMPYCNTIAFPGGVTDYWCNSINYSTAQLAQTTWRGQTDARIYTRIVQSLTSSVVFSSTPRSVTNLAPTATNAENSGGASETGGVGNGSGSGSGSGNDSGNDRGRKTPVGAIVGGIVGGVAAVGLGLGLLALFLFLRRKKSKAAGQTETETPPSNQSPMQPGASPGMPMTQAYHDPKSSASPPPPQEYPPQQQYQHTTPSPQGGYYPQQSLGPSSPTASHMTDPRMSHITTSPTPTPANAYATPPPDQLPQPGQRPHTQAPPPPGSVYEAPAQTGDNHRGQMHELG</sequence>
<dbReference type="Proteomes" id="UP000594364">
    <property type="component" value="Chromosome 5"/>
</dbReference>
<proteinExistence type="predicted"/>
<dbReference type="AlphaFoldDB" id="A0A7U3PZX3"/>
<protein>
    <submittedName>
        <fullName evidence="4">Uncharacterized protein</fullName>
    </submittedName>
</protein>
<evidence type="ECO:0000313" key="4">
    <source>
        <dbReference type="EMBL" id="QPH10376.1"/>
    </source>
</evidence>
<accession>A0A7U3PZX3</accession>
<dbReference type="EMBL" id="CP031389">
    <property type="protein sequence ID" value="QPH10376.1"/>
    <property type="molecule type" value="Genomic_DNA"/>
</dbReference>
<feature type="compositionally biased region" description="Gly residues" evidence="1">
    <location>
        <begin position="234"/>
        <end position="251"/>
    </location>
</feature>
<feature type="signal peptide" evidence="3">
    <location>
        <begin position="1"/>
        <end position="20"/>
    </location>
</feature>
<keyword evidence="2" id="KW-1133">Transmembrane helix</keyword>
<keyword evidence="3" id="KW-0732">Signal</keyword>
<feature type="compositionally biased region" description="Basic and acidic residues" evidence="1">
    <location>
        <begin position="430"/>
        <end position="440"/>
    </location>
</feature>
<evidence type="ECO:0000256" key="2">
    <source>
        <dbReference type="SAM" id="Phobius"/>
    </source>
</evidence>
<feature type="compositionally biased region" description="Polar residues" evidence="1">
    <location>
        <begin position="361"/>
        <end position="374"/>
    </location>
</feature>
<evidence type="ECO:0000313" key="5">
    <source>
        <dbReference type="Proteomes" id="UP000594364"/>
    </source>
</evidence>
<keyword evidence="2" id="KW-0472">Membrane</keyword>
<evidence type="ECO:0000256" key="1">
    <source>
        <dbReference type="SAM" id="MobiDB-lite"/>
    </source>
</evidence>
<feature type="compositionally biased region" description="Polar residues" evidence="1">
    <location>
        <begin position="219"/>
        <end position="228"/>
    </location>
</feature>
<feature type="region of interest" description="Disordered" evidence="1">
    <location>
        <begin position="219"/>
        <end position="257"/>
    </location>
</feature>
<name>A0A7U3PZX3_EPIFF</name>
<feature type="compositionally biased region" description="Low complexity" evidence="1">
    <location>
        <begin position="384"/>
        <end position="396"/>
    </location>
</feature>
<dbReference type="OrthoDB" id="5347452at2759"/>
<evidence type="ECO:0000256" key="3">
    <source>
        <dbReference type="SAM" id="SignalP"/>
    </source>
</evidence>
<feature type="compositionally biased region" description="Low complexity" evidence="1">
    <location>
        <begin position="343"/>
        <end position="356"/>
    </location>
</feature>
<feature type="chain" id="PRO_5034579881" evidence="3">
    <location>
        <begin position="21"/>
        <end position="440"/>
    </location>
</feature>
<feature type="compositionally biased region" description="Polar residues" evidence="1">
    <location>
        <begin position="298"/>
        <end position="313"/>
    </location>
</feature>
<keyword evidence="2" id="KW-0812">Transmembrane</keyword>
<organism evidence="4 5">
    <name type="scientific">Epichloe festucae (strain Fl1)</name>
    <dbReference type="NCBI Taxonomy" id="877507"/>
    <lineage>
        <taxon>Eukaryota</taxon>
        <taxon>Fungi</taxon>
        <taxon>Dikarya</taxon>
        <taxon>Ascomycota</taxon>
        <taxon>Pezizomycotina</taxon>
        <taxon>Sordariomycetes</taxon>
        <taxon>Hypocreomycetidae</taxon>
        <taxon>Hypocreales</taxon>
        <taxon>Clavicipitaceae</taxon>
        <taxon>Epichloe</taxon>
    </lineage>
</organism>
<gene>
    <name evidence="4" type="ORF">C2857_001661</name>
</gene>